<feature type="compositionally biased region" description="Basic and acidic residues" evidence="7">
    <location>
        <begin position="199"/>
        <end position="217"/>
    </location>
</feature>
<dbReference type="EMBL" id="RHIB01000001">
    <property type="protein sequence ID" value="RNA70384.1"/>
    <property type="molecule type" value="Genomic_DNA"/>
</dbReference>
<dbReference type="InterPro" id="IPR002543">
    <property type="entry name" value="FtsK_dom"/>
</dbReference>
<proteinExistence type="inferred from homology"/>
<dbReference type="GO" id="GO:0005524">
    <property type="term" value="F:ATP binding"/>
    <property type="evidence" value="ECO:0007669"/>
    <property type="project" value="UniProtKB-UniRule"/>
</dbReference>
<dbReference type="RefSeq" id="WP_122898123.1">
    <property type="nucleotide sequence ID" value="NZ_RHIB01000001.1"/>
</dbReference>
<evidence type="ECO:0000256" key="6">
    <source>
        <dbReference type="PROSITE-ProRule" id="PRU00289"/>
    </source>
</evidence>
<dbReference type="InterPro" id="IPR036388">
    <property type="entry name" value="WH-like_DNA-bd_sf"/>
</dbReference>
<dbReference type="PANTHER" id="PTHR22683">
    <property type="entry name" value="SPORULATION PROTEIN RELATED"/>
    <property type="match status" value="1"/>
</dbReference>
<feature type="region of interest" description="Disordered" evidence="7">
    <location>
        <begin position="199"/>
        <end position="480"/>
    </location>
</feature>
<accession>A0A3M7U057</accession>
<feature type="compositionally biased region" description="Basic and acidic residues" evidence="7">
    <location>
        <begin position="144"/>
        <end position="158"/>
    </location>
</feature>
<dbReference type="Gene3D" id="3.40.50.300">
    <property type="entry name" value="P-loop containing nucleotide triphosphate hydrolases"/>
    <property type="match status" value="1"/>
</dbReference>
<comment type="caution">
    <text evidence="9">The sequence shown here is derived from an EMBL/GenBank/DDBJ whole genome shotgun (WGS) entry which is preliminary data.</text>
</comment>
<feature type="region of interest" description="Disordered" evidence="7">
    <location>
        <begin position="19"/>
        <end position="162"/>
    </location>
</feature>
<feature type="compositionally biased region" description="Basic and acidic residues" evidence="7">
    <location>
        <begin position="117"/>
        <end position="131"/>
    </location>
</feature>
<feature type="binding site" evidence="6">
    <location>
        <begin position="612"/>
        <end position="619"/>
    </location>
    <ligand>
        <name>ATP</name>
        <dbReference type="ChEBI" id="CHEBI:30616"/>
    </ligand>
</feature>
<dbReference type="InterPro" id="IPR041027">
    <property type="entry name" value="FtsK_alpha"/>
</dbReference>
<dbReference type="InterPro" id="IPR050206">
    <property type="entry name" value="FtsK/SpoIIIE/SftA"/>
</dbReference>
<evidence type="ECO:0000256" key="5">
    <source>
        <dbReference type="ARBA" id="ARBA00023125"/>
    </source>
</evidence>
<dbReference type="PROSITE" id="PS50901">
    <property type="entry name" value="FTSK"/>
    <property type="match status" value="1"/>
</dbReference>
<feature type="compositionally biased region" description="Basic and acidic residues" evidence="7">
    <location>
        <begin position="23"/>
        <end position="34"/>
    </location>
</feature>
<feature type="compositionally biased region" description="Basic and acidic residues" evidence="7">
    <location>
        <begin position="72"/>
        <end position="92"/>
    </location>
</feature>
<dbReference type="Proteomes" id="UP000278746">
    <property type="component" value="Unassembled WGS sequence"/>
</dbReference>
<dbReference type="InterPro" id="IPR003593">
    <property type="entry name" value="AAA+_ATPase"/>
</dbReference>
<feature type="compositionally biased region" description="Basic and acidic residues" evidence="7">
    <location>
        <begin position="443"/>
        <end position="456"/>
    </location>
</feature>
<dbReference type="InterPro" id="IPR018541">
    <property type="entry name" value="Ftsk_gamma"/>
</dbReference>
<evidence type="ECO:0000256" key="3">
    <source>
        <dbReference type="ARBA" id="ARBA00022829"/>
    </source>
</evidence>
<protein>
    <submittedName>
        <fullName evidence="9">DNA translocase FtsK</fullName>
    </submittedName>
</protein>
<feature type="compositionally biased region" description="Acidic residues" evidence="7">
    <location>
        <begin position="226"/>
        <end position="235"/>
    </location>
</feature>
<reference evidence="9 10" key="1">
    <citation type="submission" date="2018-10" db="EMBL/GenBank/DDBJ databases">
        <title>Bacillus Keqinensis sp. nov., a moderately halophilic bacterium isolated from a saline-alkaline lake.</title>
        <authorList>
            <person name="Wang H."/>
        </authorList>
    </citation>
    <scope>NUCLEOTIDE SEQUENCE [LARGE SCALE GENOMIC DNA]</scope>
    <source>
        <strain evidence="9 10">KQ-3</strain>
    </source>
</reference>
<organism evidence="9 10">
    <name type="scientific">Alteribacter keqinensis</name>
    <dbReference type="NCBI Taxonomy" id="2483800"/>
    <lineage>
        <taxon>Bacteria</taxon>
        <taxon>Bacillati</taxon>
        <taxon>Bacillota</taxon>
        <taxon>Bacilli</taxon>
        <taxon>Bacillales</taxon>
        <taxon>Bacillaceae</taxon>
        <taxon>Alteribacter</taxon>
    </lineage>
</organism>
<dbReference type="Gene3D" id="1.10.10.10">
    <property type="entry name" value="Winged helix-like DNA-binding domain superfamily/Winged helix DNA-binding domain"/>
    <property type="match status" value="1"/>
</dbReference>
<comment type="similarity">
    <text evidence="1">Belongs to the FtsK/SpoIIIE/SftA family.</text>
</comment>
<dbReference type="SUPFAM" id="SSF46785">
    <property type="entry name" value="Winged helix' DNA-binding domain"/>
    <property type="match status" value="1"/>
</dbReference>
<evidence type="ECO:0000256" key="2">
    <source>
        <dbReference type="ARBA" id="ARBA00022741"/>
    </source>
</evidence>
<evidence type="ECO:0000259" key="8">
    <source>
        <dbReference type="PROSITE" id="PS50901"/>
    </source>
</evidence>
<dbReference type="SMART" id="SM00382">
    <property type="entry name" value="AAA"/>
    <property type="match status" value="1"/>
</dbReference>
<dbReference type="Pfam" id="PF01580">
    <property type="entry name" value="FtsK_SpoIIIE"/>
    <property type="match status" value="1"/>
</dbReference>
<dbReference type="Gene3D" id="3.30.980.40">
    <property type="match status" value="1"/>
</dbReference>
<name>A0A3M7U057_9BACI</name>
<dbReference type="GO" id="GO:0007059">
    <property type="term" value="P:chromosome segregation"/>
    <property type="evidence" value="ECO:0007669"/>
    <property type="project" value="UniProtKB-KW"/>
</dbReference>
<evidence type="ECO:0000256" key="4">
    <source>
        <dbReference type="ARBA" id="ARBA00022840"/>
    </source>
</evidence>
<dbReference type="PANTHER" id="PTHR22683:SF42">
    <property type="entry name" value="DNA TRANSLOCASE SFTA"/>
    <property type="match status" value="1"/>
</dbReference>
<feature type="domain" description="FtsK" evidence="8">
    <location>
        <begin position="595"/>
        <end position="787"/>
    </location>
</feature>
<keyword evidence="5" id="KW-0238">DNA-binding</keyword>
<feature type="compositionally biased region" description="Basic and acidic residues" evidence="7">
    <location>
        <begin position="418"/>
        <end position="428"/>
    </location>
</feature>
<dbReference type="SMART" id="SM00843">
    <property type="entry name" value="Ftsk_gamma"/>
    <property type="match status" value="1"/>
</dbReference>
<dbReference type="InterPro" id="IPR027417">
    <property type="entry name" value="P-loop_NTPase"/>
</dbReference>
<dbReference type="AlphaFoldDB" id="A0A3M7U057"/>
<evidence type="ECO:0000256" key="1">
    <source>
        <dbReference type="ARBA" id="ARBA00006474"/>
    </source>
</evidence>
<keyword evidence="10" id="KW-1185">Reference proteome</keyword>
<dbReference type="SUPFAM" id="SSF52540">
    <property type="entry name" value="P-loop containing nucleoside triphosphate hydrolases"/>
    <property type="match status" value="1"/>
</dbReference>
<sequence>MGFNFQKWIGEVKGLFSVDDEGIEPKKTTSEPKGKSAKPSFRKNTNSLPLNKGEEAKIIHQYPKTGAFRFPVVKDDEPLGKDVHNDQSEKKRPSTKSRRVSHEENQQTKSTGKKPVKREQKIQQPEPDAKSKKLFQGTISNHSKTPEGKTKFGGRDFSVRQIPSPIFGFGEREEETLQKYREDVLNEFLRLEGLEPKDTRKESIEEMEKETGLDHETISNVLTEAEQAEIIDSEEPGPRGTNSLESEEEIIEEPSLKQPGATEENDEVYEDKMTASHSGEEPESAEQDTSRLITEEVAEKPEEDIHEGTFTTPSEDIGHDQSVERDMSAETPVTVNEDNQNNAPSGSSAGVVQAERDNQPVLDEDEDIHEEPMENTDFPSSDDFSRETTDDYTSEAAASVEVIEQKPIEQAPQTQRAVAEKPAKKEQRTNQPSQVPFNVLMFQRDRVKHERKEKQNRGKGGLPELHLLEVPPKRSEEDDQELTAQSTLLNQTLEYFNVRAKVVNVTRGPSVTRFEVHPEPGVKVSKITNLQDDIKLSLAAKDIRMEAPIPGKNTIGIEVPNRKSDPVFLRDILKSRSYIQSESPLTAALGVDIAGQPIVTDLQKMPHGLIAGATGSGKSVCVNAILLSLLYKASPKDVRFLLIDPKMVELAPYNGIPHLAAPVITDSKEATQALKWAVEEMERRYERFAETGSRDLTRYNKKMREQGKEGQVFPYLVVVVDELADLMMVSPQDVEEAICRIAQKARACGIHLLVATQRPSVDVITGLIKANIPTRIAFSVSAQTDSRTILDASGAEKLLGRGDMLFLGNGESKSVRLQGAFVSDDEIERVTEHVKKSGPPRFLFEREELQAQEAHDADDPMFEEVCRFIIDQQAASSSLLQRRFRMGFNRAARLIDMLEERGIISPSKGSKPRDVYLTHEELDENFVEKG</sequence>
<evidence type="ECO:0000256" key="7">
    <source>
        <dbReference type="SAM" id="MobiDB-lite"/>
    </source>
</evidence>
<evidence type="ECO:0000313" key="9">
    <source>
        <dbReference type="EMBL" id="RNA70384.1"/>
    </source>
</evidence>
<keyword evidence="2 6" id="KW-0547">Nucleotide-binding</keyword>
<dbReference type="InterPro" id="IPR036390">
    <property type="entry name" value="WH_DNA-bd_sf"/>
</dbReference>
<dbReference type="OrthoDB" id="9807790at2"/>
<feature type="compositionally biased region" description="Basic and acidic residues" evidence="7">
    <location>
        <begin position="270"/>
        <end position="280"/>
    </location>
</feature>
<feature type="compositionally biased region" description="Basic and acidic residues" evidence="7">
    <location>
        <begin position="316"/>
        <end position="328"/>
    </location>
</feature>
<keyword evidence="3" id="KW-0159">Chromosome partition</keyword>
<feature type="compositionally biased region" description="Polar residues" evidence="7">
    <location>
        <begin position="331"/>
        <end position="350"/>
    </location>
</feature>
<dbReference type="Pfam" id="PF17854">
    <property type="entry name" value="FtsK_alpha"/>
    <property type="match status" value="1"/>
</dbReference>
<evidence type="ECO:0000313" key="10">
    <source>
        <dbReference type="Proteomes" id="UP000278746"/>
    </source>
</evidence>
<keyword evidence="4 6" id="KW-0067">ATP-binding</keyword>
<dbReference type="GO" id="GO:0003677">
    <property type="term" value="F:DNA binding"/>
    <property type="evidence" value="ECO:0007669"/>
    <property type="project" value="UniProtKB-KW"/>
</dbReference>
<dbReference type="Pfam" id="PF09397">
    <property type="entry name" value="FtsK_gamma"/>
    <property type="match status" value="1"/>
</dbReference>
<gene>
    <name evidence="9" type="ORF">EBO34_10800</name>
</gene>